<dbReference type="InterPro" id="IPR013534">
    <property type="entry name" value="Starch_synth_cat_dom"/>
</dbReference>
<dbReference type="EMBL" id="AZQP01000039">
    <property type="protein sequence ID" value="EYE87771.1"/>
    <property type="molecule type" value="Genomic_DNA"/>
</dbReference>
<comment type="pathway">
    <text evidence="7">Glycan biosynthesis; glycogen biosynthesis.</text>
</comment>
<evidence type="ECO:0000256" key="7">
    <source>
        <dbReference type="HAMAP-Rule" id="MF_00484"/>
    </source>
</evidence>
<dbReference type="UniPathway" id="UPA00164"/>
<evidence type="ECO:0000256" key="3">
    <source>
        <dbReference type="ARBA" id="ARBA00010281"/>
    </source>
</evidence>
<keyword evidence="6 7" id="KW-0320">Glycogen biosynthesis</keyword>
<dbReference type="CDD" id="cd03791">
    <property type="entry name" value="GT5_Glycogen_synthase_DULL1-like"/>
    <property type="match status" value="1"/>
</dbReference>
<dbReference type="InterPro" id="IPR001296">
    <property type="entry name" value="Glyco_trans_1"/>
</dbReference>
<protein>
    <recommendedName>
        <fullName evidence="7">Glycogen synthase</fullName>
        <ecNumber evidence="7">2.4.1.21</ecNumber>
    </recommendedName>
    <alternativeName>
        <fullName evidence="7">Starch [bacterial glycogen] synthase</fullName>
    </alternativeName>
</protein>
<comment type="caution">
    <text evidence="10">The sequence shown here is derived from an EMBL/GenBank/DDBJ whole genome shotgun (WGS) entry which is preliminary data.</text>
</comment>
<evidence type="ECO:0000256" key="5">
    <source>
        <dbReference type="ARBA" id="ARBA00022679"/>
    </source>
</evidence>
<sequence>MKVLFVASECEPFIKTGGLGDVVGALPRYLCRLGIDARVVVPFYKDIEKEYVSKLSFVKSFNVNMNWRNQYCGLYEYVLDGVIYYFIDNKYYFDRDRIYGFYDDGERFSFFDRAVLGMLKEIEYKPDVIHCNDWHTGMIPVLYKNEFSTDDFYKDIKTVFTIHNIAYQGIFPPEILKDLLNLNEDLFYNGSLEFYGCSSFMKGGINYSDCVTTVSKTYAEEIRTPVFGEKLDGLLRTKGDNLKGIINGIDYSVYNPEEDSFIYKKFGLISLEKKKENKLMLQRELDLPIDSEIPLFAMVSRLVRQKGINLLIQIIDKLMEKQIQLVILGTGEKEYEDHFRNLEIRYPDKVSANIYFDDILAHKIYAGSDIFLMPSLFEPCGLGQLIALRYGSIPIVRETGGLKDTIISYDETTGVGNGFSFGPYNAHDFLYTIERALSFYNDKRVWNKIIYQAMTTDNSWEKSASEYLNIYKSLLNIK</sequence>
<feature type="domain" description="Starch synthase catalytic" evidence="9">
    <location>
        <begin position="2"/>
        <end position="236"/>
    </location>
</feature>
<name>A0A017RT28_9CLOT</name>
<evidence type="ECO:0000259" key="8">
    <source>
        <dbReference type="Pfam" id="PF00534"/>
    </source>
</evidence>
<evidence type="ECO:0000256" key="2">
    <source>
        <dbReference type="ARBA" id="ARBA00002764"/>
    </source>
</evidence>
<gene>
    <name evidence="7" type="primary">glgA</name>
    <name evidence="10" type="ORF">Q428_11555</name>
</gene>
<feature type="binding site" evidence="7">
    <location>
        <position position="15"/>
    </location>
    <ligand>
        <name>ADP-alpha-D-glucose</name>
        <dbReference type="ChEBI" id="CHEBI:57498"/>
    </ligand>
</feature>
<organism evidence="10 11">
    <name type="scientific">Fervidicella metallireducens AeB</name>
    <dbReference type="NCBI Taxonomy" id="1403537"/>
    <lineage>
        <taxon>Bacteria</taxon>
        <taxon>Bacillati</taxon>
        <taxon>Bacillota</taxon>
        <taxon>Clostridia</taxon>
        <taxon>Eubacteriales</taxon>
        <taxon>Clostridiaceae</taxon>
        <taxon>Fervidicella</taxon>
    </lineage>
</organism>
<dbReference type="Pfam" id="PF00534">
    <property type="entry name" value="Glycos_transf_1"/>
    <property type="match status" value="1"/>
</dbReference>
<dbReference type="GO" id="GO:0009011">
    <property type="term" value="F:alpha-1,4-glucan glucosyltransferase (ADP-glucose donor) activity"/>
    <property type="evidence" value="ECO:0007669"/>
    <property type="project" value="UniProtKB-UniRule"/>
</dbReference>
<keyword evidence="5 7" id="KW-0808">Transferase</keyword>
<feature type="domain" description="Glycosyl transferase family 1" evidence="8">
    <location>
        <begin position="288"/>
        <end position="448"/>
    </location>
</feature>
<dbReference type="PANTHER" id="PTHR45825">
    <property type="entry name" value="GRANULE-BOUND STARCH SYNTHASE 1, CHLOROPLASTIC/AMYLOPLASTIC"/>
    <property type="match status" value="1"/>
</dbReference>
<reference evidence="10 11" key="1">
    <citation type="journal article" date="2014" name="Genome Announc.">
        <title>Draft Genome Sequence of Fervidicella metallireducens Strain AeBT, an Iron-Reducing Thermoanaerobe from the Great Artesian Basin.</title>
        <authorList>
            <person name="Patel B.K."/>
        </authorList>
    </citation>
    <scope>NUCLEOTIDE SEQUENCE [LARGE SCALE GENOMIC DNA]</scope>
    <source>
        <strain evidence="10 11">AeB</strain>
    </source>
</reference>
<comment type="similarity">
    <text evidence="3 7">Belongs to the glycosyltransferase 1 family. Bacterial/plant glycogen synthase subfamily.</text>
</comment>
<keyword evidence="11" id="KW-1185">Reference proteome</keyword>
<dbReference type="Pfam" id="PF08323">
    <property type="entry name" value="Glyco_transf_5"/>
    <property type="match status" value="1"/>
</dbReference>
<dbReference type="RefSeq" id="WP_035380909.1">
    <property type="nucleotide sequence ID" value="NZ_AZQP01000039.1"/>
</dbReference>
<dbReference type="PANTHER" id="PTHR45825:SF11">
    <property type="entry name" value="ALPHA AMYLASE DOMAIN-CONTAINING PROTEIN"/>
    <property type="match status" value="1"/>
</dbReference>
<evidence type="ECO:0000313" key="10">
    <source>
        <dbReference type="EMBL" id="EYE87771.1"/>
    </source>
</evidence>
<dbReference type="Proteomes" id="UP000019681">
    <property type="component" value="Unassembled WGS sequence"/>
</dbReference>
<comment type="catalytic activity">
    <reaction evidence="1 7">
        <text>[(1-&gt;4)-alpha-D-glucosyl](n) + ADP-alpha-D-glucose = [(1-&gt;4)-alpha-D-glucosyl](n+1) + ADP + H(+)</text>
        <dbReference type="Rhea" id="RHEA:18189"/>
        <dbReference type="Rhea" id="RHEA-COMP:9584"/>
        <dbReference type="Rhea" id="RHEA-COMP:9587"/>
        <dbReference type="ChEBI" id="CHEBI:15378"/>
        <dbReference type="ChEBI" id="CHEBI:15444"/>
        <dbReference type="ChEBI" id="CHEBI:57498"/>
        <dbReference type="ChEBI" id="CHEBI:456216"/>
        <dbReference type="EC" id="2.4.1.21"/>
    </reaction>
</comment>
<dbReference type="GO" id="GO:0004373">
    <property type="term" value="F:alpha-1,4-glucan glucosyltransferase (UDP-glucose donor) activity"/>
    <property type="evidence" value="ECO:0007669"/>
    <property type="project" value="InterPro"/>
</dbReference>
<evidence type="ECO:0000256" key="4">
    <source>
        <dbReference type="ARBA" id="ARBA00022676"/>
    </source>
</evidence>
<evidence type="ECO:0000256" key="1">
    <source>
        <dbReference type="ARBA" id="ARBA00001478"/>
    </source>
</evidence>
<dbReference type="OrthoDB" id="9808590at2"/>
<dbReference type="GO" id="GO:0005978">
    <property type="term" value="P:glycogen biosynthetic process"/>
    <property type="evidence" value="ECO:0007669"/>
    <property type="project" value="UniProtKB-UniRule"/>
</dbReference>
<evidence type="ECO:0000259" key="9">
    <source>
        <dbReference type="Pfam" id="PF08323"/>
    </source>
</evidence>
<comment type="function">
    <text evidence="2 7">Synthesizes alpha-1,4-glucan chains using ADP-glucose.</text>
</comment>
<dbReference type="AlphaFoldDB" id="A0A017RT28"/>
<dbReference type="InterPro" id="IPR011835">
    <property type="entry name" value="GS/SS"/>
</dbReference>
<dbReference type="Gene3D" id="3.40.50.2000">
    <property type="entry name" value="Glycogen Phosphorylase B"/>
    <property type="match status" value="2"/>
</dbReference>
<dbReference type="SUPFAM" id="SSF53756">
    <property type="entry name" value="UDP-Glycosyltransferase/glycogen phosphorylase"/>
    <property type="match status" value="1"/>
</dbReference>
<keyword evidence="4 7" id="KW-0328">Glycosyltransferase</keyword>
<evidence type="ECO:0000256" key="6">
    <source>
        <dbReference type="ARBA" id="ARBA00023056"/>
    </source>
</evidence>
<dbReference type="NCBIfam" id="NF001898">
    <property type="entry name" value="PRK00654.1-1"/>
    <property type="match status" value="1"/>
</dbReference>
<proteinExistence type="inferred from homology"/>
<evidence type="ECO:0000313" key="11">
    <source>
        <dbReference type="Proteomes" id="UP000019681"/>
    </source>
</evidence>
<dbReference type="NCBIfam" id="TIGR02095">
    <property type="entry name" value="glgA"/>
    <property type="match status" value="1"/>
</dbReference>
<dbReference type="EC" id="2.4.1.21" evidence="7"/>
<dbReference type="STRING" id="1403537.Q428_11555"/>
<dbReference type="NCBIfam" id="NF001899">
    <property type="entry name" value="PRK00654.1-2"/>
    <property type="match status" value="1"/>
</dbReference>
<accession>A0A017RT28</accession>
<dbReference type="HAMAP" id="MF_00484">
    <property type="entry name" value="Glycogen_synth"/>
    <property type="match status" value="1"/>
</dbReference>